<comment type="caution">
    <text evidence="1">The sequence shown here is derived from an EMBL/GenBank/DDBJ whole genome shotgun (WGS) entry which is preliminary data.</text>
</comment>
<gene>
    <name evidence="1" type="ORF">AHMF7605_22585</name>
</gene>
<reference evidence="1 2" key="1">
    <citation type="submission" date="2018-03" db="EMBL/GenBank/DDBJ databases">
        <title>Adhaeribacter sp. HMF7605 Genome sequencing and assembly.</title>
        <authorList>
            <person name="Kang H."/>
            <person name="Kang J."/>
            <person name="Cha I."/>
            <person name="Kim H."/>
            <person name="Joh K."/>
        </authorList>
    </citation>
    <scope>NUCLEOTIDE SEQUENCE [LARGE SCALE GENOMIC DNA]</scope>
    <source>
        <strain evidence="1 2">HMF7605</strain>
    </source>
</reference>
<keyword evidence="2" id="KW-1185">Reference proteome</keyword>
<dbReference type="AlphaFoldDB" id="A0A2T2YKS3"/>
<name>A0A2T2YKS3_9BACT</name>
<sequence length="497" mass="56474">MIEEVEFDPAKERVAKFACLDSTLFFTAYFFKKQYNRKFVIGKHHELITQKLDAVLRGEITRLIINIGPRYGKTELAVKSFIANGLALNPASKYIHLSYSDDLALDNSETVRDLVQQDFYKKMFPQVQIKKESNSKKKWYTTAGGGVYATAAAGQVTGFGAGIVDDEEQENNEVEIDNFLTDIEQKQGFGGALIIDDPTKPVDADSETIRERVNQRFDSTISNRVNSRNTPIIIIMQRLHEWDLCGYLMENEPGVWDVLSLPAIQEDEHGNEVALWPFKHTLEELKAMNSRNPLVFGRQYMQNPQPKEGLLYSTFKTYTVAPATKRKTRKAYIDTADTGSDYLCSIVYDETEIGLYVVDILYTQAPMETTEPETATQLTKHKVSVARIESNNGGRGFARNVESQMRILKNHGTRVSWFHQSDSKEVRIFTRSAEVTNMIYMPANWDKLWPTFYKHVTSYAATGKNAHDDAQDTLTGMVEHIGKNMPTDPAVLQMLIR</sequence>
<evidence type="ECO:0000313" key="2">
    <source>
        <dbReference type="Proteomes" id="UP000240357"/>
    </source>
</evidence>
<evidence type="ECO:0000313" key="1">
    <source>
        <dbReference type="EMBL" id="PSR56089.1"/>
    </source>
</evidence>
<dbReference type="RefSeq" id="WP_106932267.1">
    <property type="nucleotide sequence ID" value="NZ_PYFT01000001.1"/>
</dbReference>
<dbReference type="EMBL" id="PYFT01000001">
    <property type="protein sequence ID" value="PSR56089.1"/>
    <property type="molecule type" value="Genomic_DNA"/>
</dbReference>
<dbReference type="OrthoDB" id="9771580at2"/>
<accession>A0A2T2YKS3</accession>
<dbReference type="NCBIfam" id="TIGR01630">
    <property type="entry name" value="psiM2_ORF9"/>
    <property type="match status" value="1"/>
</dbReference>
<proteinExistence type="predicted"/>
<protein>
    <recommendedName>
        <fullName evidence="3">Terminase</fullName>
    </recommendedName>
</protein>
<dbReference type="Proteomes" id="UP000240357">
    <property type="component" value="Unassembled WGS sequence"/>
</dbReference>
<dbReference type="InterPro" id="IPR006517">
    <property type="entry name" value="Phage_terminase_lsu-like_C"/>
</dbReference>
<evidence type="ECO:0008006" key="3">
    <source>
        <dbReference type="Google" id="ProtNLM"/>
    </source>
</evidence>
<organism evidence="1 2">
    <name type="scientific">Adhaeribacter arboris</name>
    <dbReference type="NCBI Taxonomy" id="2072846"/>
    <lineage>
        <taxon>Bacteria</taxon>
        <taxon>Pseudomonadati</taxon>
        <taxon>Bacteroidota</taxon>
        <taxon>Cytophagia</taxon>
        <taxon>Cytophagales</taxon>
        <taxon>Hymenobacteraceae</taxon>
        <taxon>Adhaeribacter</taxon>
    </lineage>
</organism>